<dbReference type="SMART" id="SM00448">
    <property type="entry name" value="REC"/>
    <property type="match status" value="1"/>
</dbReference>
<dbReference type="GO" id="GO:0005737">
    <property type="term" value="C:cytoplasm"/>
    <property type="evidence" value="ECO:0007669"/>
    <property type="project" value="UniProtKB-SubCell"/>
</dbReference>
<comment type="caution">
    <text evidence="11">The sequence shown here is derived from an EMBL/GenBank/DDBJ whole genome shotgun (WGS) entry which is preliminary data.</text>
</comment>
<dbReference type="PROSITE" id="PS50110">
    <property type="entry name" value="RESPONSE_REGULATORY"/>
    <property type="match status" value="1"/>
</dbReference>
<dbReference type="EC" id="3.5.1.44" evidence="5"/>
<evidence type="ECO:0000256" key="4">
    <source>
        <dbReference type="ARBA" id="ARBA00048267"/>
    </source>
</evidence>
<feature type="active site" evidence="5 6">
    <location>
        <position position="315"/>
    </location>
</feature>
<evidence type="ECO:0000256" key="1">
    <source>
        <dbReference type="ARBA" id="ARBA00022490"/>
    </source>
</evidence>
<dbReference type="GO" id="GO:0050568">
    <property type="term" value="F:protein-glutamine glutaminase activity"/>
    <property type="evidence" value="ECO:0007669"/>
    <property type="project" value="UniProtKB-UniRule"/>
</dbReference>
<dbReference type="Pfam" id="PF00072">
    <property type="entry name" value="Response_reg"/>
    <property type="match status" value="1"/>
</dbReference>
<dbReference type="AlphaFoldDB" id="A0ABD5P5C7"/>
<dbReference type="EC" id="3.1.1.61" evidence="5"/>
<dbReference type="CDD" id="cd16432">
    <property type="entry name" value="CheB_Rec"/>
    <property type="match status" value="1"/>
</dbReference>
<dbReference type="PIRSF" id="PIRSF000876">
    <property type="entry name" value="RR_chemtxs_CheB"/>
    <property type="match status" value="1"/>
</dbReference>
<dbReference type="GO" id="GO:0008984">
    <property type="term" value="F:protein-glutamate methylesterase activity"/>
    <property type="evidence" value="ECO:0007669"/>
    <property type="project" value="UniProtKB-UniRule"/>
</dbReference>
<comment type="similarity">
    <text evidence="5">Belongs to the CheB family.</text>
</comment>
<dbReference type="GeneID" id="71855758"/>
<dbReference type="SUPFAM" id="SSF52738">
    <property type="entry name" value="Methylesterase CheB, C-terminal domain"/>
    <property type="match status" value="1"/>
</dbReference>
<dbReference type="GO" id="GO:0000160">
    <property type="term" value="P:phosphorelay signal transduction system"/>
    <property type="evidence" value="ECO:0007669"/>
    <property type="project" value="UniProtKB-UniRule"/>
</dbReference>
<dbReference type="GO" id="GO:0008168">
    <property type="term" value="F:methyltransferase activity"/>
    <property type="evidence" value="ECO:0007669"/>
    <property type="project" value="UniProtKB-KW"/>
</dbReference>
<feature type="modified residue" description="4-aspartylphosphate" evidence="5 7">
    <location>
        <position position="52"/>
    </location>
</feature>
<comment type="function">
    <text evidence="5">Involved in chemotaxis. Part of a chemotaxis signal transduction system that modulates chemotaxis in response to various stimuli. Catalyzes the demethylation of specific methylglutamate residues introduced into the chemoreceptors (methyl-accepting chemotaxis proteins or MCP) by CheR. Also mediates the irreversible deamidation of specific glutamine residues to glutamic acid.</text>
</comment>
<dbReference type="CDD" id="cd17541">
    <property type="entry name" value="REC_CheB-like"/>
    <property type="match status" value="1"/>
</dbReference>
<evidence type="ECO:0000313" key="11">
    <source>
        <dbReference type="EMBL" id="MFC4249345.1"/>
    </source>
</evidence>
<dbReference type="Proteomes" id="UP001595821">
    <property type="component" value="Unassembled WGS sequence"/>
</dbReference>
<dbReference type="Pfam" id="PF01339">
    <property type="entry name" value="CheB_methylest"/>
    <property type="match status" value="1"/>
</dbReference>
<comment type="subcellular location">
    <subcellularLocation>
        <location evidence="5">Cytoplasm</location>
    </subcellularLocation>
</comment>
<keyword evidence="5 7" id="KW-0597">Phosphoprotein</keyword>
<feature type="domain" description="Response regulatory" evidence="9">
    <location>
        <begin position="3"/>
        <end position="118"/>
    </location>
</feature>
<dbReference type="PANTHER" id="PTHR42872">
    <property type="entry name" value="PROTEIN-GLUTAMATE METHYLESTERASE/PROTEIN-GLUTAMINE GLUTAMINASE"/>
    <property type="match status" value="1"/>
</dbReference>
<keyword evidence="1 5" id="KW-0963">Cytoplasm</keyword>
<dbReference type="HAMAP" id="MF_00099">
    <property type="entry name" value="CheB_chemtxs"/>
    <property type="match status" value="1"/>
</dbReference>
<organism evidence="11 12">
    <name type="scientific">Natribaculum luteum</name>
    <dbReference type="NCBI Taxonomy" id="1586232"/>
    <lineage>
        <taxon>Archaea</taxon>
        <taxon>Methanobacteriati</taxon>
        <taxon>Methanobacteriota</taxon>
        <taxon>Stenosarchaea group</taxon>
        <taxon>Halobacteria</taxon>
        <taxon>Halobacteriales</taxon>
        <taxon>Natrialbaceae</taxon>
        <taxon>Natribaculum</taxon>
    </lineage>
</organism>
<evidence type="ECO:0000259" key="9">
    <source>
        <dbReference type="PROSITE" id="PS50110"/>
    </source>
</evidence>
<dbReference type="GO" id="GO:0032259">
    <property type="term" value="P:methylation"/>
    <property type="evidence" value="ECO:0007669"/>
    <property type="project" value="UniProtKB-KW"/>
</dbReference>
<dbReference type="InterPro" id="IPR001789">
    <property type="entry name" value="Sig_transdc_resp-reg_receiver"/>
</dbReference>
<evidence type="ECO:0000256" key="3">
    <source>
        <dbReference type="ARBA" id="ARBA00022801"/>
    </source>
</evidence>
<dbReference type="PANTHER" id="PTHR42872:SF6">
    <property type="entry name" value="PROTEIN-GLUTAMATE METHYLESTERASE_PROTEIN-GLUTAMINE GLUTAMINASE"/>
    <property type="match status" value="1"/>
</dbReference>
<evidence type="ECO:0000256" key="6">
    <source>
        <dbReference type="PROSITE-ProRule" id="PRU00050"/>
    </source>
</evidence>
<dbReference type="InterPro" id="IPR035909">
    <property type="entry name" value="CheB_C"/>
</dbReference>
<dbReference type="InterPro" id="IPR011006">
    <property type="entry name" value="CheY-like_superfamily"/>
</dbReference>
<comment type="catalytic activity">
    <reaction evidence="4 5">
        <text>[protein]-L-glutamate 5-O-methyl ester + H2O = L-glutamyl-[protein] + methanol + H(+)</text>
        <dbReference type="Rhea" id="RHEA:23236"/>
        <dbReference type="Rhea" id="RHEA-COMP:10208"/>
        <dbReference type="Rhea" id="RHEA-COMP:10311"/>
        <dbReference type="ChEBI" id="CHEBI:15377"/>
        <dbReference type="ChEBI" id="CHEBI:15378"/>
        <dbReference type="ChEBI" id="CHEBI:17790"/>
        <dbReference type="ChEBI" id="CHEBI:29973"/>
        <dbReference type="ChEBI" id="CHEBI:82795"/>
        <dbReference type="EC" id="3.1.1.61"/>
    </reaction>
</comment>
<comment type="PTM">
    <text evidence="5">Phosphorylated by CheA. Phosphorylation of the N-terminal regulatory domain activates the methylesterase activity.</text>
</comment>
<comment type="catalytic activity">
    <reaction evidence="5">
        <text>L-glutaminyl-[protein] + H2O = L-glutamyl-[protein] + NH4(+)</text>
        <dbReference type="Rhea" id="RHEA:16441"/>
        <dbReference type="Rhea" id="RHEA-COMP:10207"/>
        <dbReference type="Rhea" id="RHEA-COMP:10208"/>
        <dbReference type="ChEBI" id="CHEBI:15377"/>
        <dbReference type="ChEBI" id="CHEBI:28938"/>
        <dbReference type="ChEBI" id="CHEBI:29973"/>
        <dbReference type="ChEBI" id="CHEBI:30011"/>
        <dbReference type="EC" id="3.5.1.44"/>
    </reaction>
</comment>
<dbReference type="NCBIfam" id="NF001965">
    <property type="entry name" value="PRK00742.1"/>
    <property type="match status" value="1"/>
</dbReference>
<gene>
    <name evidence="5 11" type="primary">cheB</name>
    <name evidence="11" type="ORF">ACFOZ7_20840</name>
</gene>
<comment type="domain">
    <text evidence="5">Contains a C-terminal catalytic domain, and an N-terminal region which modulates catalytic activity.</text>
</comment>
<dbReference type="GO" id="GO:0006935">
    <property type="term" value="P:chemotaxis"/>
    <property type="evidence" value="ECO:0007669"/>
    <property type="project" value="UniProtKB-UniRule"/>
</dbReference>
<evidence type="ECO:0000256" key="5">
    <source>
        <dbReference type="HAMAP-Rule" id="MF_00099"/>
    </source>
</evidence>
<dbReference type="EMBL" id="JBHSDJ010000132">
    <property type="protein sequence ID" value="MFC4249345.1"/>
    <property type="molecule type" value="Genomic_DNA"/>
</dbReference>
<feature type="compositionally biased region" description="Acidic residues" evidence="8">
    <location>
        <begin position="166"/>
        <end position="182"/>
    </location>
</feature>
<dbReference type="InterPro" id="IPR000673">
    <property type="entry name" value="Sig_transdc_resp-reg_Me-estase"/>
</dbReference>
<keyword evidence="11" id="KW-0808">Transferase</keyword>
<name>A0ABD5P5C7_9EURY</name>
<evidence type="ECO:0000256" key="7">
    <source>
        <dbReference type="PROSITE-ProRule" id="PRU00169"/>
    </source>
</evidence>
<protein>
    <recommendedName>
        <fullName evidence="5">Protein-glutamate methylesterase/protein-glutamine glutaminase</fullName>
        <ecNumber evidence="5">3.1.1.61</ecNumber>
        <ecNumber evidence="5">3.5.1.44</ecNumber>
    </recommendedName>
</protein>
<keyword evidence="2 5" id="KW-0145">Chemotaxis</keyword>
<dbReference type="PROSITE" id="PS50122">
    <property type="entry name" value="CHEB"/>
    <property type="match status" value="1"/>
</dbReference>
<evidence type="ECO:0000256" key="2">
    <source>
        <dbReference type="ARBA" id="ARBA00022500"/>
    </source>
</evidence>
<feature type="domain" description="CheB-type methylesterase" evidence="10">
    <location>
        <begin position="179"/>
        <end position="373"/>
    </location>
</feature>
<proteinExistence type="inferred from homology"/>
<feature type="active site" evidence="5 6">
    <location>
        <position position="218"/>
    </location>
</feature>
<evidence type="ECO:0000256" key="8">
    <source>
        <dbReference type="SAM" id="MobiDB-lite"/>
    </source>
</evidence>
<evidence type="ECO:0000259" key="10">
    <source>
        <dbReference type="PROSITE" id="PS50122"/>
    </source>
</evidence>
<feature type="region of interest" description="Disordered" evidence="8">
    <location>
        <begin position="147"/>
        <end position="183"/>
    </location>
</feature>
<dbReference type="InterPro" id="IPR008248">
    <property type="entry name" value="CheB-like"/>
</dbReference>
<dbReference type="Gene3D" id="3.40.50.2300">
    <property type="match status" value="1"/>
</dbReference>
<reference evidence="11 12" key="1">
    <citation type="journal article" date="2014" name="Int. J. Syst. Evol. Microbiol.">
        <title>Complete genome sequence of Corynebacterium casei LMG S-19264T (=DSM 44701T), isolated from a smear-ripened cheese.</title>
        <authorList>
            <consortium name="US DOE Joint Genome Institute (JGI-PGF)"/>
            <person name="Walter F."/>
            <person name="Albersmeier A."/>
            <person name="Kalinowski J."/>
            <person name="Ruckert C."/>
        </authorList>
    </citation>
    <scope>NUCLEOTIDE SEQUENCE [LARGE SCALE GENOMIC DNA]</scope>
    <source>
        <strain evidence="11 12">IBRC-M 10912</strain>
    </source>
</reference>
<dbReference type="Gene3D" id="3.40.50.180">
    <property type="entry name" value="Methylesterase CheB, C-terminal domain"/>
    <property type="match status" value="1"/>
</dbReference>
<accession>A0ABD5P5C7</accession>
<sequence length="378" mass="39223">MTRVLVVDDSRFMRTVVDNALSEAGYEVQTASDGEVAVEMVPEYDPAVVTMDVEMPGMDGIEAVEQIMSSHPTPILMLSAYTERGADPTLDALECGAADFLHKPDGSGSRNIVNLTDELVEKVDELATTDVSSLALARAATAIDAVSSGHPRRAVPAGGPSSEAEATADVEPSLDPDGEYVDDPTVVVGASTGGPKIVERLLATLPVELGAKLLVVQHMPAEFTGRLAKRLDGVSDYDVREAGDGDRIAAGEALVARGGYHLEVTNNAAGQLRVRLDDGERLHGVRPAIDVTMQTAANRVSDPLVGVVLTGMGSDGAAGIEAIKDAGGRTIAQDEATSPVFGIPCQAIETGSVDEVAPAGAIAGRIVDACRTDGENNE</sequence>
<keyword evidence="3 5" id="KW-0378">Hydrolase</keyword>
<feature type="active site" evidence="5 6">
    <location>
        <position position="191"/>
    </location>
</feature>
<evidence type="ECO:0000313" key="12">
    <source>
        <dbReference type="Proteomes" id="UP001595821"/>
    </source>
</evidence>
<keyword evidence="11" id="KW-0489">Methyltransferase</keyword>
<dbReference type="RefSeq" id="WP_246970674.1">
    <property type="nucleotide sequence ID" value="NZ_CP095397.1"/>
</dbReference>
<dbReference type="SUPFAM" id="SSF52172">
    <property type="entry name" value="CheY-like"/>
    <property type="match status" value="1"/>
</dbReference>